<evidence type="ECO:0000256" key="3">
    <source>
        <dbReference type="ARBA" id="ARBA00022723"/>
    </source>
</evidence>
<keyword evidence="6" id="KW-0862">Zinc</keyword>
<feature type="region of interest" description="Disordered" evidence="10">
    <location>
        <begin position="1"/>
        <end position="45"/>
    </location>
</feature>
<dbReference type="PROSITE" id="PS00752">
    <property type="entry name" value="XPA_1"/>
    <property type="match status" value="1"/>
</dbReference>
<organism evidence="12">
    <name type="scientific">Scapholeberis mucronata</name>
    <dbReference type="NCBI Taxonomy" id="202097"/>
    <lineage>
        <taxon>Eukaryota</taxon>
        <taxon>Metazoa</taxon>
        <taxon>Ecdysozoa</taxon>
        <taxon>Arthropoda</taxon>
        <taxon>Crustacea</taxon>
        <taxon>Branchiopoda</taxon>
        <taxon>Diplostraca</taxon>
        <taxon>Cladocera</taxon>
        <taxon>Anomopoda</taxon>
        <taxon>Daphniidae</taxon>
        <taxon>Scapholeberis</taxon>
    </lineage>
</organism>
<dbReference type="SUPFAM" id="SSF46955">
    <property type="entry name" value="Putative DNA-binding domain"/>
    <property type="match status" value="1"/>
</dbReference>
<keyword evidence="8" id="KW-0234">DNA repair</keyword>
<comment type="subcellular location">
    <subcellularLocation>
        <location evidence="1">Nucleus</location>
    </subcellularLocation>
</comment>
<dbReference type="SUPFAM" id="SSF57716">
    <property type="entry name" value="Glucocorticoid receptor-like (DNA-binding domain)"/>
    <property type="match status" value="1"/>
</dbReference>
<dbReference type="GO" id="GO:0003684">
    <property type="term" value="F:damaged DNA binding"/>
    <property type="evidence" value="ECO:0007669"/>
    <property type="project" value="InterPro"/>
</dbReference>
<dbReference type="NCBIfam" id="TIGR00598">
    <property type="entry name" value="rad14"/>
    <property type="match status" value="1"/>
</dbReference>
<name>A0A4Y7NL94_9CRUS</name>
<evidence type="ECO:0000256" key="6">
    <source>
        <dbReference type="ARBA" id="ARBA00022833"/>
    </source>
</evidence>
<protein>
    <submittedName>
        <fullName evidence="12">EOG090X0KP6</fullName>
    </submittedName>
</protein>
<feature type="compositionally biased region" description="Polar residues" evidence="10">
    <location>
        <begin position="30"/>
        <end position="42"/>
    </location>
</feature>
<feature type="compositionally biased region" description="Polar residues" evidence="10">
    <location>
        <begin position="10"/>
        <end position="22"/>
    </location>
</feature>
<comment type="similarity">
    <text evidence="2">Belongs to the XPA family.</text>
</comment>
<dbReference type="Pfam" id="PF05181">
    <property type="entry name" value="XPA_C"/>
    <property type="match status" value="1"/>
</dbReference>
<proteinExistence type="evidence at transcript level"/>
<dbReference type="GO" id="GO:0000715">
    <property type="term" value="P:nucleotide-excision repair, DNA damage recognition"/>
    <property type="evidence" value="ECO:0007669"/>
    <property type="project" value="TreeGrafter"/>
</dbReference>
<feature type="domain" description="XPA C-terminal" evidence="11">
    <location>
        <begin position="159"/>
        <end position="210"/>
    </location>
</feature>
<keyword evidence="4" id="KW-0227">DNA damage</keyword>
<dbReference type="Pfam" id="PF01286">
    <property type="entry name" value="XPA_N"/>
    <property type="match status" value="1"/>
</dbReference>
<dbReference type="PANTHER" id="PTHR10142">
    <property type="entry name" value="DNA REPAIR PROTEIN COMPLEMENTING XP-A CELLS"/>
    <property type="match status" value="1"/>
</dbReference>
<sequence>MPINPKPFLNSLTGKQDELSQVSEEEPSNVIGSSAESSSQEPKITAFQKARIERNRQKALLLRQARLQAHPYRNAENEEHSVIRVQNSRLIDSGGGFLIDEKDLEEEQSKEVVITETPAPILLPERPHCDECQHPIHDSFLYRSFGFPVCDTCRDEEEKHALITRTEARQEYLLKDCDLDLREPVLRFILRKNPHNPRWGDMKLYLRSQIEQRALEVWETMEKLEEEKELRIVKREKSKTKKFNQQVKNLRMAVRSSVYKKQTTSHQHVYGAEQFDAEKDVYFRVCSTCSHQQEYEKILMVLNDENFLGLNSYKLKPATHENLTLSVTTSILSRYPRRFSEGNKATRPNRKRVCKVHYSVTTKRMSRQLDGYNA</sequence>
<dbReference type="FunFam" id="3.90.530.10:FF:000001">
    <property type="entry name" value="DNA repair protein complementing XP-A cells"/>
    <property type="match status" value="1"/>
</dbReference>
<keyword evidence="5" id="KW-0863">Zinc-finger</keyword>
<dbReference type="GO" id="GO:0000110">
    <property type="term" value="C:nucleotide-excision repair factor 1 complex"/>
    <property type="evidence" value="ECO:0007669"/>
    <property type="project" value="TreeGrafter"/>
</dbReference>
<keyword evidence="9" id="KW-0539">Nucleus</keyword>
<dbReference type="InterPro" id="IPR022652">
    <property type="entry name" value="Znf_XPA_CS"/>
</dbReference>
<dbReference type="CDD" id="cd21076">
    <property type="entry name" value="DBD_XPA"/>
    <property type="match status" value="1"/>
</dbReference>
<keyword evidence="3" id="KW-0479">Metal-binding</keyword>
<dbReference type="InterPro" id="IPR009061">
    <property type="entry name" value="DNA-bd_dom_put_sf"/>
</dbReference>
<evidence type="ECO:0000256" key="9">
    <source>
        <dbReference type="ARBA" id="ARBA00023242"/>
    </source>
</evidence>
<dbReference type="PANTHER" id="PTHR10142:SF0">
    <property type="entry name" value="DNA REPAIR PROTEIN COMPLEMENTING XP-A CELLS"/>
    <property type="match status" value="1"/>
</dbReference>
<dbReference type="GO" id="GO:0006284">
    <property type="term" value="P:base-excision repair"/>
    <property type="evidence" value="ECO:0007669"/>
    <property type="project" value="TreeGrafter"/>
</dbReference>
<dbReference type="Gene3D" id="3.90.530.10">
    <property type="entry name" value="XPA C-terminal domain"/>
    <property type="match status" value="1"/>
</dbReference>
<evidence type="ECO:0000313" key="12">
    <source>
        <dbReference type="EMBL" id="SVE94021.1"/>
    </source>
</evidence>
<evidence type="ECO:0000259" key="11">
    <source>
        <dbReference type="Pfam" id="PF05181"/>
    </source>
</evidence>
<dbReference type="GO" id="GO:0008270">
    <property type="term" value="F:zinc ion binding"/>
    <property type="evidence" value="ECO:0007669"/>
    <property type="project" value="UniProtKB-KW"/>
</dbReference>
<dbReference type="GO" id="GO:0070914">
    <property type="term" value="P:UV-damage excision repair"/>
    <property type="evidence" value="ECO:0007669"/>
    <property type="project" value="TreeGrafter"/>
</dbReference>
<accession>A0A4Y7NL94</accession>
<dbReference type="InterPro" id="IPR022656">
    <property type="entry name" value="XPA_C"/>
</dbReference>
<dbReference type="EMBL" id="LR024402">
    <property type="protein sequence ID" value="SVE94021.1"/>
    <property type="molecule type" value="mRNA"/>
</dbReference>
<gene>
    <name evidence="12" type="primary">EOG090X0KP6</name>
</gene>
<evidence type="ECO:0000256" key="1">
    <source>
        <dbReference type="ARBA" id="ARBA00004123"/>
    </source>
</evidence>
<evidence type="ECO:0000256" key="2">
    <source>
        <dbReference type="ARBA" id="ARBA00005548"/>
    </source>
</evidence>
<dbReference type="GO" id="GO:1901255">
    <property type="term" value="P:nucleotide-excision repair involved in interstrand cross-link repair"/>
    <property type="evidence" value="ECO:0007669"/>
    <property type="project" value="TreeGrafter"/>
</dbReference>
<evidence type="ECO:0000256" key="8">
    <source>
        <dbReference type="ARBA" id="ARBA00023204"/>
    </source>
</evidence>
<evidence type="ECO:0000256" key="5">
    <source>
        <dbReference type="ARBA" id="ARBA00022771"/>
    </source>
</evidence>
<evidence type="ECO:0000256" key="10">
    <source>
        <dbReference type="SAM" id="MobiDB-lite"/>
    </source>
</evidence>
<dbReference type="InterPro" id="IPR037129">
    <property type="entry name" value="XPA_sf"/>
</dbReference>
<evidence type="ECO:0000256" key="7">
    <source>
        <dbReference type="ARBA" id="ARBA00023125"/>
    </source>
</evidence>
<dbReference type="AlphaFoldDB" id="A0A4Y7NL94"/>
<evidence type="ECO:0000256" key="4">
    <source>
        <dbReference type="ARBA" id="ARBA00022763"/>
    </source>
</evidence>
<dbReference type="InterPro" id="IPR000465">
    <property type="entry name" value="XPA/RAD14"/>
</dbReference>
<keyword evidence="7" id="KW-0238">DNA-binding</keyword>
<reference evidence="12" key="1">
    <citation type="submission" date="2018-08" db="EMBL/GenBank/DDBJ databases">
        <authorList>
            <person name="Cornetti L."/>
        </authorList>
    </citation>
    <scope>NUCLEOTIDE SEQUENCE</scope>
    <source>
        <strain evidence="12">BE-ASS</strain>
    </source>
</reference>